<dbReference type="OrthoDB" id="4954868at2"/>
<protein>
    <submittedName>
        <fullName evidence="2">Uncharacterized protein DUF4192</fullName>
    </submittedName>
</protein>
<dbReference type="Pfam" id="PF13830">
    <property type="entry name" value="DUF4192"/>
    <property type="match status" value="1"/>
</dbReference>
<dbReference type="Proteomes" id="UP000319094">
    <property type="component" value="Unassembled WGS sequence"/>
</dbReference>
<dbReference type="RefSeq" id="WP_141886158.1">
    <property type="nucleotide sequence ID" value="NZ_BAAAUY010000013.1"/>
</dbReference>
<dbReference type="EMBL" id="VFON01000001">
    <property type="protein sequence ID" value="TQL42752.1"/>
    <property type="molecule type" value="Genomic_DNA"/>
</dbReference>
<sequence>MTEPTILKATSSADFLAALPRLTGMTAPESLFVVLFDGKRTIGSARVDLPERLEEQLNDPGPELEAWLRQVVSIVNNGNPVVVVVQTRHRITKRPETSPQGVLKAVLTDILAATGITLRDALLQGSDGWASFADGAERPDLNWLDEIQQSPLHDPDHEPLSIDEWREQHPGRTAESSAEISTMAEQMLASGNEAKDQS</sequence>
<name>A0A542Y3V5_9MICO</name>
<proteinExistence type="predicted"/>
<evidence type="ECO:0000256" key="1">
    <source>
        <dbReference type="SAM" id="MobiDB-lite"/>
    </source>
</evidence>
<evidence type="ECO:0000313" key="2">
    <source>
        <dbReference type="EMBL" id="TQL42752.1"/>
    </source>
</evidence>
<feature type="compositionally biased region" description="Basic and acidic residues" evidence="1">
    <location>
        <begin position="153"/>
        <end position="172"/>
    </location>
</feature>
<dbReference type="AlphaFoldDB" id="A0A542Y3V5"/>
<feature type="region of interest" description="Disordered" evidence="1">
    <location>
        <begin position="150"/>
        <end position="198"/>
    </location>
</feature>
<keyword evidence="3" id="KW-1185">Reference proteome</keyword>
<feature type="compositionally biased region" description="Polar residues" evidence="1">
    <location>
        <begin position="174"/>
        <end position="184"/>
    </location>
</feature>
<gene>
    <name evidence="2" type="ORF">FB468_0757</name>
</gene>
<accession>A0A542Y3V5</accession>
<comment type="caution">
    <text evidence="2">The sequence shown here is derived from an EMBL/GenBank/DDBJ whole genome shotgun (WGS) entry which is preliminary data.</text>
</comment>
<evidence type="ECO:0000313" key="3">
    <source>
        <dbReference type="Proteomes" id="UP000319094"/>
    </source>
</evidence>
<dbReference type="InterPro" id="IPR025447">
    <property type="entry name" value="DUF4192"/>
</dbReference>
<reference evidence="2 3" key="1">
    <citation type="submission" date="2019-06" db="EMBL/GenBank/DDBJ databases">
        <title>Sequencing the genomes of 1000 actinobacteria strains.</title>
        <authorList>
            <person name="Klenk H.-P."/>
        </authorList>
    </citation>
    <scope>NUCLEOTIDE SEQUENCE [LARGE SCALE GENOMIC DNA]</scope>
    <source>
        <strain evidence="2 3">DSM 8803</strain>
    </source>
</reference>
<organism evidence="2 3">
    <name type="scientific">Leucobacter komagatae</name>
    <dbReference type="NCBI Taxonomy" id="55969"/>
    <lineage>
        <taxon>Bacteria</taxon>
        <taxon>Bacillati</taxon>
        <taxon>Actinomycetota</taxon>
        <taxon>Actinomycetes</taxon>
        <taxon>Micrococcales</taxon>
        <taxon>Microbacteriaceae</taxon>
        <taxon>Leucobacter</taxon>
    </lineage>
</organism>